<evidence type="ECO:0000256" key="1">
    <source>
        <dbReference type="SAM" id="Phobius"/>
    </source>
</evidence>
<reference evidence="2 3" key="1">
    <citation type="journal article" date="2017" name="Genome Announc.">
        <title>Complete Genome Sequences of Two Acetylene-Fermenting Pelobacter acetylenicus Strains.</title>
        <authorList>
            <person name="Sutton J.M."/>
            <person name="Baesman S.M."/>
            <person name="Fierst J.L."/>
            <person name="Poret-Peterson A.T."/>
            <person name="Oremland R.S."/>
            <person name="Dunlap D.S."/>
            <person name="Akob D.M."/>
        </authorList>
    </citation>
    <scope>NUCLEOTIDE SEQUENCE [LARGE SCALE GENOMIC DNA]</scope>
    <source>
        <strain evidence="2 3">DSM 3247</strain>
    </source>
</reference>
<keyword evidence="1" id="KW-1133">Transmembrane helix</keyword>
<dbReference type="PANTHER" id="PTHR43471:SF10">
    <property type="entry name" value="SLL1107 PROTEIN"/>
    <property type="match status" value="1"/>
</dbReference>
<dbReference type="AlphaFoldDB" id="A0A1L3GHH8"/>
<sequence length="263" mass="28980">MGRFAWTTMLGFWRDRLFLGLLALSVALSLAPVVGMLSMRQVTELTMTLCLSLSSLLLLLLAVFGGTTVLWRDFERRYAQSVLTLPVRRWQVLLGKFLGVALFLAGVALALALVSAGCILFATSIYPPDRPVVWGLFVAAMVFDTLKYILLAAIGVLFSSVSTNLFLPIFGTVILYLVGTATQDVYEYLSGPLAETVTPAVGHIVRFLYYFLPNLKAFDLKLNAIYGLAFTPFEGVMVMGYFIGYISVVLGLALVAFNRREFL</sequence>
<keyword evidence="1" id="KW-0472">Membrane</keyword>
<feature type="transmembrane region" description="Helical" evidence="1">
    <location>
        <begin position="97"/>
        <end position="126"/>
    </location>
</feature>
<dbReference type="GO" id="GO:0005886">
    <property type="term" value="C:plasma membrane"/>
    <property type="evidence" value="ECO:0007669"/>
    <property type="project" value="UniProtKB-SubCell"/>
</dbReference>
<dbReference type="OrthoDB" id="9810558at2"/>
<dbReference type="GO" id="GO:0140359">
    <property type="term" value="F:ABC-type transporter activity"/>
    <property type="evidence" value="ECO:0007669"/>
    <property type="project" value="InterPro"/>
</dbReference>
<name>A0A1L3GHH8_SYNAC</name>
<organism evidence="2 3">
    <name type="scientific">Syntrophotalea acetylenica</name>
    <name type="common">Pelobacter acetylenicus</name>
    <dbReference type="NCBI Taxonomy" id="29542"/>
    <lineage>
        <taxon>Bacteria</taxon>
        <taxon>Pseudomonadati</taxon>
        <taxon>Thermodesulfobacteriota</taxon>
        <taxon>Desulfuromonadia</taxon>
        <taxon>Desulfuromonadales</taxon>
        <taxon>Syntrophotaleaceae</taxon>
        <taxon>Syntrophotalea</taxon>
    </lineage>
</organism>
<dbReference type="EMBL" id="CP015518">
    <property type="protein sequence ID" value="APG25402.1"/>
    <property type="molecule type" value="Genomic_DNA"/>
</dbReference>
<gene>
    <name evidence="2" type="ORF">A7E75_10505</name>
</gene>
<proteinExistence type="predicted"/>
<protein>
    <recommendedName>
        <fullName evidence="4">ABC transporter permease</fullName>
    </recommendedName>
</protein>
<feature type="transmembrane region" description="Helical" evidence="1">
    <location>
        <begin position="238"/>
        <end position="257"/>
    </location>
</feature>
<feature type="transmembrane region" description="Helical" evidence="1">
    <location>
        <begin position="45"/>
        <end position="71"/>
    </location>
</feature>
<evidence type="ECO:0008006" key="4">
    <source>
        <dbReference type="Google" id="ProtNLM"/>
    </source>
</evidence>
<dbReference type="Pfam" id="PF12679">
    <property type="entry name" value="ABC2_membrane_2"/>
    <property type="match status" value="1"/>
</dbReference>
<dbReference type="PANTHER" id="PTHR43471">
    <property type="entry name" value="ABC TRANSPORTER PERMEASE"/>
    <property type="match status" value="1"/>
</dbReference>
<evidence type="ECO:0000313" key="2">
    <source>
        <dbReference type="EMBL" id="APG25402.1"/>
    </source>
</evidence>
<dbReference type="STRING" id="29542.A6070_04510"/>
<keyword evidence="1" id="KW-0812">Transmembrane</keyword>
<feature type="transmembrane region" description="Helical" evidence="1">
    <location>
        <begin position="165"/>
        <end position="182"/>
    </location>
</feature>
<accession>A0A1L3GHH8</accession>
<dbReference type="Proteomes" id="UP000182264">
    <property type="component" value="Chromosome"/>
</dbReference>
<keyword evidence="3" id="KW-1185">Reference proteome</keyword>
<feature type="transmembrane region" description="Helical" evidence="1">
    <location>
        <begin position="132"/>
        <end position="158"/>
    </location>
</feature>
<dbReference type="KEGG" id="pace:A6070_04510"/>
<dbReference type="RefSeq" id="WP_072287253.1">
    <property type="nucleotide sequence ID" value="NZ_CP015455.1"/>
</dbReference>
<evidence type="ECO:0000313" key="3">
    <source>
        <dbReference type="Proteomes" id="UP000182264"/>
    </source>
</evidence>